<gene>
    <name evidence="1" type="ORF">JN10_1041</name>
</gene>
<dbReference type="EMBL" id="VLLK01000001">
    <property type="protein sequence ID" value="TWJ09407.1"/>
    <property type="molecule type" value="Genomic_DNA"/>
</dbReference>
<evidence type="ECO:0000313" key="1">
    <source>
        <dbReference type="EMBL" id="TWJ09407.1"/>
    </source>
</evidence>
<dbReference type="Pfam" id="PF04299">
    <property type="entry name" value="FMN_bind_2"/>
    <property type="match status" value="1"/>
</dbReference>
<dbReference type="InterPro" id="IPR012349">
    <property type="entry name" value="Split_barrel_FMN-bd"/>
</dbReference>
<comment type="caution">
    <text evidence="1">The sequence shown here is derived from an EMBL/GenBank/DDBJ whole genome shotgun (WGS) entry which is preliminary data.</text>
</comment>
<dbReference type="PANTHER" id="PTHR35802:SF1">
    <property type="entry name" value="PROTEASE SYNTHASE AND SPORULATION PROTEIN PAI 2"/>
    <property type="match status" value="1"/>
</dbReference>
<evidence type="ECO:0000313" key="2">
    <source>
        <dbReference type="Proteomes" id="UP000320547"/>
    </source>
</evidence>
<name>A0A562UUZ2_9SPHN</name>
<dbReference type="Proteomes" id="UP000320547">
    <property type="component" value="Unassembled WGS sequence"/>
</dbReference>
<dbReference type="PANTHER" id="PTHR35802">
    <property type="entry name" value="PROTEASE SYNTHASE AND SPORULATION PROTEIN PAI 2"/>
    <property type="match status" value="1"/>
</dbReference>
<proteinExistence type="predicted"/>
<organism evidence="1 2">
    <name type="scientific">Altererythrobacter ishigakiensis</name>
    <dbReference type="NCBI Taxonomy" id="476157"/>
    <lineage>
        <taxon>Bacteria</taxon>
        <taxon>Pseudomonadati</taxon>
        <taxon>Pseudomonadota</taxon>
        <taxon>Alphaproteobacteria</taxon>
        <taxon>Sphingomonadales</taxon>
        <taxon>Erythrobacteraceae</taxon>
        <taxon>Altererythrobacter</taxon>
    </lineage>
</organism>
<dbReference type="AlphaFoldDB" id="A0A562UUZ2"/>
<dbReference type="SUPFAM" id="SSF50475">
    <property type="entry name" value="FMN-binding split barrel"/>
    <property type="match status" value="1"/>
</dbReference>
<accession>A0A562UUZ2</accession>
<dbReference type="PIRSF" id="PIRSF010372">
    <property type="entry name" value="PaiB"/>
    <property type="match status" value="1"/>
</dbReference>
<dbReference type="OrthoDB" id="9794948at2"/>
<sequence>MHPNPIFRDNNPDLHWSMIKTVGFGTLFLQTPDGPRVAHSALVSTNPNKLQFHLARGNALTRHLEGSTALVVINGPDAYVSARWYSDANQVPTWNYIAVELEGSVRRLDDAELLQQLKDLSDQHEAKVEGGEAWTMDKMSQRHRDGLMRGIVGFEMEIETRRETVKLSQNKSLEERERVVAGLEQQGAIDVAKAMREFGE</sequence>
<dbReference type="InterPro" id="IPR007396">
    <property type="entry name" value="TR_PAI2-type"/>
</dbReference>
<keyword evidence="2" id="KW-1185">Reference proteome</keyword>
<dbReference type="RefSeq" id="WP_067601407.1">
    <property type="nucleotide sequence ID" value="NZ_VLLK01000001.1"/>
</dbReference>
<reference evidence="1 2" key="1">
    <citation type="submission" date="2019-07" db="EMBL/GenBank/DDBJ databases">
        <title>Genomic Encyclopedia of Archaeal and Bacterial Type Strains, Phase II (KMG-II): from individual species to whole genera.</title>
        <authorList>
            <person name="Goeker M."/>
        </authorList>
    </citation>
    <scope>NUCLEOTIDE SEQUENCE [LARGE SCALE GENOMIC DNA]</scope>
    <source>
        <strain evidence="1 2">ATCC BAA-2084</strain>
    </source>
</reference>
<dbReference type="Gene3D" id="2.30.110.10">
    <property type="entry name" value="Electron Transport, Fmn-binding Protein, Chain A"/>
    <property type="match status" value="1"/>
</dbReference>
<dbReference type="STRING" id="476157.GCA_001663155_02311"/>
<protein>
    <submittedName>
        <fullName evidence="1">PaiB family negative transcriptional regulator</fullName>
    </submittedName>
</protein>